<protein>
    <submittedName>
        <fullName evidence="1">Uncharacterized protein</fullName>
    </submittedName>
</protein>
<name>A0AA40BMD0_9PEZI</name>
<dbReference type="EMBL" id="JAUKTV010000005">
    <property type="protein sequence ID" value="KAK0736887.1"/>
    <property type="molecule type" value="Genomic_DNA"/>
</dbReference>
<organism evidence="1 2">
    <name type="scientific">Apiosordaria backusii</name>
    <dbReference type="NCBI Taxonomy" id="314023"/>
    <lineage>
        <taxon>Eukaryota</taxon>
        <taxon>Fungi</taxon>
        <taxon>Dikarya</taxon>
        <taxon>Ascomycota</taxon>
        <taxon>Pezizomycotina</taxon>
        <taxon>Sordariomycetes</taxon>
        <taxon>Sordariomycetidae</taxon>
        <taxon>Sordariales</taxon>
        <taxon>Lasiosphaeriaceae</taxon>
        <taxon>Apiosordaria</taxon>
    </lineage>
</organism>
<dbReference type="Proteomes" id="UP001172159">
    <property type="component" value="Unassembled WGS sequence"/>
</dbReference>
<accession>A0AA40BMD0</accession>
<reference evidence="1" key="1">
    <citation type="submission" date="2023-06" db="EMBL/GenBank/DDBJ databases">
        <title>Genome-scale phylogeny and comparative genomics of the fungal order Sordariales.</title>
        <authorList>
            <consortium name="Lawrence Berkeley National Laboratory"/>
            <person name="Hensen N."/>
            <person name="Bonometti L."/>
            <person name="Westerberg I."/>
            <person name="Brannstrom I.O."/>
            <person name="Guillou S."/>
            <person name="Cros-Aarteil S."/>
            <person name="Calhoun S."/>
            <person name="Haridas S."/>
            <person name="Kuo A."/>
            <person name="Mondo S."/>
            <person name="Pangilinan J."/>
            <person name="Riley R."/>
            <person name="Labutti K."/>
            <person name="Andreopoulos B."/>
            <person name="Lipzen A."/>
            <person name="Chen C."/>
            <person name="Yanf M."/>
            <person name="Daum C."/>
            <person name="Ng V."/>
            <person name="Clum A."/>
            <person name="Steindorff A."/>
            <person name="Ohm R."/>
            <person name="Martin F."/>
            <person name="Silar P."/>
            <person name="Natvig D."/>
            <person name="Lalanne C."/>
            <person name="Gautier V."/>
            <person name="Ament-Velasquez S.L."/>
            <person name="Kruys A."/>
            <person name="Hutchinson M.I."/>
            <person name="Powell A.J."/>
            <person name="Barry K."/>
            <person name="Miller A.N."/>
            <person name="Grigoriev I.V."/>
            <person name="Debuchy R."/>
            <person name="Gladieux P."/>
            <person name="Thoren M.H."/>
            <person name="Johannesson H."/>
        </authorList>
    </citation>
    <scope>NUCLEOTIDE SEQUENCE</scope>
    <source>
        <strain evidence="1">CBS 540.89</strain>
    </source>
</reference>
<sequence>MVYNIYLIYKGYYRINNKDKDRDKGSNKINKENNKDNEEIKIRGSIYYNKNIYKEVLLSKILLISISILSKGLEQYIKCFKMYKTCIGFRVKSMQGGGALMQPGLRRWASLAKSPSLVRGRSRYAGSRKQAQDQTTGLVGEGMKVRICLVASRS</sequence>
<comment type="caution">
    <text evidence="1">The sequence shown here is derived from an EMBL/GenBank/DDBJ whole genome shotgun (WGS) entry which is preliminary data.</text>
</comment>
<gene>
    <name evidence="1" type="ORF">B0T21DRAFT_347318</name>
</gene>
<proteinExistence type="predicted"/>
<keyword evidence="2" id="KW-1185">Reference proteome</keyword>
<evidence type="ECO:0000313" key="1">
    <source>
        <dbReference type="EMBL" id="KAK0736887.1"/>
    </source>
</evidence>
<evidence type="ECO:0000313" key="2">
    <source>
        <dbReference type="Proteomes" id="UP001172159"/>
    </source>
</evidence>
<dbReference type="AlphaFoldDB" id="A0AA40BMD0"/>